<name>A0A1B3P5J8_EOGHI</name>
<keyword evidence="4" id="KW-0732">Signal</keyword>
<dbReference type="InterPro" id="IPR036728">
    <property type="entry name" value="PBP_GOBP_sf"/>
</dbReference>
<dbReference type="Gene3D" id="1.10.238.20">
    <property type="entry name" value="Pheromone/general odorant binding protein domain"/>
    <property type="match status" value="1"/>
</dbReference>
<keyword evidence="3" id="KW-1015">Disulfide bond</keyword>
<dbReference type="AlphaFoldDB" id="A0A1B3P5J8"/>
<organism evidence="5">
    <name type="scientific">Eogystia hippophaecolus</name>
    <name type="common">Moth</name>
    <name type="synonym">Holcocerus hippophaecolus</name>
    <dbReference type="NCBI Taxonomy" id="1206364"/>
    <lineage>
        <taxon>Eukaryota</taxon>
        <taxon>Metazoa</taxon>
        <taxon>Ecdysozoa</taxon>
        <taxon>Arthropoda</taxon>
        <taxon>Hexapoda</taxon>
        <taxon>Insecta</taxon>
        <taxon>Pterygota</taxon>
        <taxon>Neoptera</taxon>
        <taxon>Endopterygota</taxon>
        <taxon>Lepidoptera</taxon>
        <taxon>Glossata</taxon>
        <taxon>Ditrysia</taxon>
        <taxon>Cossoidea</taxon>
        <taxon>Cossidae</taxon>
        <taxon>Cossinae</taxon>
        <taxon>Eogystia</taxon>
    </lineage>
</organism>
<dbReference type="SMART" id="SM00708">
    <property type="entry name" value="PhBP"/>
    <property type="match status" value="1"/>
</dbReference>
<dbReference type="Pfam" id="PF01395">
    <property type="entry name" value="PBP_GOBP"/>
    <property type="match status" value="1"/>
</dbReference>
<evidence type="ECO:0000256" key="1">
    <source>
        <dbReference type="ARBA" id="ARBA00008098"/>
    </source>
</evidence>
<dbReference type="SMR" id="A0A1B3P5J8"/>
<accession>A0A1B3P5J8</accession>
<protein>
    <submittedName>
        <fullName evidence="5">Pheromone binding protein</fullName>
    </submittedName>
</protein>
<dbReference type="EMBL" id="KX655931">
    <property type="protein sequence ID" value="AOG12880.1"/>
    <property type="molecule type" value="mRNA"/>
</dbReference>
<feature type="disulfide bond" evidence="3">
    <location>
        <begin position="73"/>
        <end position="131"/>
    </location>
</feature>
<sequence>MAGQLQLFVALVLFAICVSEIDSSAETMKNISSGFIKVLDECKQELNLGEHILNDFYHFWKEDYSLLNRETGCAIICMSKKLDLLDPDGNLHHGNAKEFAMKHGAEEEVASKMITLVHECEKQHTGVEDECLRKLEVAKCFRSGIHQLNWAPNMDVIVTEVLTEM</sequence>
<dbReference type="CDD" id="cd23992">
    <property type="entry name" value="PBP_GOBP"/>
    <property type="match status" value="1"/>
</dbReference>
<feature type="disulfide bond" evidence="3">
    <location>
        <begin position="120"/>
        <end position="140"/>
    </location>
</feature>
<proteinExistence type="evidence at transcript level"/>
<dbReference type="GO" id="GO:0005549">
    <property type="term" value="F:odorant binding"/>
    <property type="evidence" value="ECO:0007669"/>
    <property type="project" value="InterPro"/>
</dbReference>
<evidence type="ECO:0000256" key="4">
    <source>
        <dbReference type="SAM" id="SignalP"/>
    </source>
</evidence>
<reference evidence="5" key="1">
    <citation type="journal article" date="2016" name="BMC Genomics">
        <title>Antennal transcriptome analysis and expression profiles of odorant binding proteins in Eogystia hippophaecolus (Lepidoptera: Cossidae).</title>
        <authorList>
            <person name="Hu P."/>
            <person name="Tao J."/>
            <person name="Cui M."/>
            <person name="Gao C."/>
            <person name="Lu P."/>
            <person name="Luo Y."/>
        </authorList>
    </citation>
    <scope>NUCLEOTIDE SEQUENCE</scope>
</reference>
<feature type="chain" id="PRO_5008552428" evidence="4">
    <location>
        <begin position="20"/>
        <end position="165"/>
    </location>
</feature>
<dbReference type="InterPro" id="IPR006072">
    <property type="entry name" value="Odorant/phero-bd_Lep"/>
</dbReference>
<keyword evidence="2" id="KW-0813">Transport</keyword>
<dbReference type="InterPro" id="IPR006170">
    <property type="entry name" value="PBP/GOBP"/>
</dbReference>
<feature type="signal peptide" evidence="4">
    <location>
        <begin position="1"/>
        <end position="19"/>
    </location>
</feature>
<dbReference type="SUPFAM" id="SSF47565">
    <property type="entry name" value="Insect pheromone/odorant-binding proteins"/>
    <property type="match status" value="1"/>
</dbReference>
<evidence type="ECO:0000256" key="3">
    <source>
        <dbReference type="PIRSR" id="PIRSR015604-1"/>
    </source>
</evidence>
<feature type="disulfide bond" evidence="3">
    <location>
        <begin position="42"/>
        <end position="77"/>
    </location>
</feature>
<dbReference type="PIRSF" id="PIRSF015604">
    <property type="entry name" value="Odorant/phero_bd"/>
    <property type="match status" value="1"/>
</dbReference>
<evidence type="ECO:0000313" key="5">
    <source>
        <dbReference type="EMBL" id="AOG12880.1"/>
    </source>
</evidence>
<evidence type="ECO:0000256" key="2">
    <source>
        <dbReference type="ARBA" id="ARBA00022448"/>
    </source>
</evidence>
<dbReference type="PRINTS" id="PR00484">
    <property type="entry name" value="PBPGOBP"/>
</dbReference>
<comment type="similarity">
    <text evidence="1">Belongs to the PBP/GOBP family.</text>
</comment>